<feature type="compositionally biased region" description="Basic and acidic residues" evidence="1">
    <location>
        <begin position="92"/>
        <end position="105"/>
    </location>
</feature>
<dbReference type="KEGG" id="apre:CNX65_16665"/>
<dbReference type="InterPro" id="IPR002469">
    <property type="entry name" value="Peptidase_S9B_N"/>
</dbReference>
<evidence type="ECO:0000259" key="3">
    <source>
        <dbReference type="Pfam" id="PF00930"/>
    </source>
</evidence>
<dbReference type="RefSeq" id="WP_096494124.1">
    <property type="nucleotide sequence ID" value="NZ_CP023445.1"/>
</dbReference>
<keyword evidence="5" id="KW-1185">Reference proteome</keyword>
<dbReference type="SUPFAM" id="SSF53474">
    <property type="entry name" value="alpha/beta-Hydrolases"/>
    <property type="match status" value="1"/>
</dbReference>
<proteinExistence type="predicted"/>
<organism evidence="4 5">
    <name type="scientific">Actinosynnema pretiosum</name>
    <dbReference type="NCBI Taxonomy" id="42197"/>
    <lineage>
        <taxon>Bacteria</taxon>
        <taxon>Bacillati</taxon>
        <taxon>Actinomycetota</taxon>
        <taxon>Actinomycetes</taxon>
        <taxon>Pseudonocardiales</taxon>
        <taxon>Pseudonocardiaceae</taxon>
        <taxon>Actinosynnema</taxon>
    </lineage>
</organism>
<dbReference type="Proteomes" id="UP000218505">
    <property type="component" value="Chromosome"/>
</dbReference>
<sequence length="710" mass="77464">MDLTGNYRTAELLLRRPARPGELVVGDKVRPQWIDGGARFWYSVDTPDGKRHTLADPAAGARTDLTEQALADLLAAQQPPPPIAPLEVPSPDGRHAISRRGDDLWTRALPDGAERPLTTDGAPDHAYGTSPQALGNATLLRKIGLPHLPPAAAWSPDSTRVLTHRTDERLVRREILVESAPPGGAAPRTHPQRYPHAGDEHLPLCELVVLHVETGEVVRSQGEPLRTAMLSPVAAGWAWWSEDGASVYYLSQPRDRRTLSLHRMDPATGEVTTVLSESGPTRVEPNQWAYEPPIVRVLADEVLWYSQRDGWGHLYRHDLRTGELLGQVTSGEWAVRRILRVADGVVHFTASGLVPEDPYRRTTCSVRLDGTGFTPLTDDAFDHAVTPAADFYLDSMSTVDTPPVTVVRDWSGEVLLELERACADALTATGWTPPQRFRVKAADGVTDLYGTLHLPHDFDPSRSYPVVDTIYPGPQVTRVDPCFDPGGMGLDADPLAALGLVVLALDGRGTPGRDKAFHDASYGRLADGGNLADHAAALRQLAETRPWLDLTRVAAFGHSGGGYASVRAVLDHPDLYRVGVSLSGYHDATTFSADFIEAYDGADNPEAWARTSNTALADRLQGKLLLVHGELDDRVHPTHTLRLADALVAANKHFDLLIVPGAEHAFIDHLSYVRTRCWDFLVRELGLGEPPSYRPAPIEIGPELLGELFA</sequence>
<dbReference type="Gene3D" id="2.140.10.30">
    <property type="entry name" value="Dipeptidylpeptidase IV, N-terminal domain"/>
    <property type="match status" value="1"/>
</dbReference>
<feature type="domain" description="Dipeptidylpeptidase IV N-terminal" evidence="3">
    <location>
        <begin position="88"/>
        <end position="403"/>
    </location>
</feature>
<dbReference type="GO" id="GO:0006508">
    <property type="term" value="P:proteolysis"/>
    <property type="evidence" value="ECO:0007669"/>
    <property type="project" value="InterPro"/>
</dbReference>
<gene>
    <name evidence="4" type="ORF">CNX65_16665</name>
</gene>
<reference evidence="4" key="1">
    <citation type="submission" date="2017-09" db="EMBL/GenBank/DDBJ databases">
        <title>Complete Genome Sequence of ansamitocin-producing Bacterium Actinosynnema pretiosum X47.</title>
        <authorList>
            <person name="Cao G."/>
            <person name="Zong G."/>
            <person name="Zhong C."/>
            <person name="Fu J."/>
        </authorList>
    </citation>
    <scope>NUCLEOTIDE SEQUENCE [LARGE SCALE GENOMIC DNA]</scope>
    <source>
        <strain evidence="4">X47</strain>
    </source>
</reference>
<dbReference type="GO" id="GO:0008236">
    <property type="term" value="F:serine-type peptidase activity"/>
    <property type="evidence" value="ECO:0007669"/>
    <property type="project" value="InterPro"/>
</dbReference>
<dbReference type="Gene3D" id="3.40.50.1820">
    <property type="entry name" value="alpha/beta hydrolase"/>
    <property type="match status" value="1"/>
</dbReference>
<feature type="region of interest" description="Disordered" evidence="1">
    <location>
        <begin position="77"/>
        <end position="128"/>
    </location>
</feature>
<name>A0A290Z6W2_9PSEU</name>
<accession>A0A290Z6W2</accession>
<dbReference type="AlphaFoldDB" id="A0A290Z6W2"/>
<dbReference type="InterPro" id="IPR050278">
    <property type="entry name" value="Serine_Prot_S9B/DPPIV"/>
</dbReference>
<evidence type="ECO:0000313" key="5">
    <source>
        <dbReference type="Proteomes" id="UP000218505"/>
    </source>
</evidence>
<evidence type="ECO:0000259" key="2">
    <source>
        <dbReference type="Pfam" id="PF00326"/>
    </source>
</evidence>
<dbReference type="InterPro" id="IPR001375">
    <property type="entry name" value="Peptidase_S9_cat"/>
</dbReference>
<dbReference type="PANTHER" id="PTHR11731">
    <property type="entry name" value="PROTEASE FAMILY S9B,C DIPEPTIDYL-PEPTIDASE IV-RELATED"/>
    <property type="match status" value="1"/>
</dbReference>
<evidence type="ECO:0000313" key="4">
    <source>
        <dbReference type="EMBL" id="ATE54709.1"/>
    </source>
</evidence>
<dbReference type="InterPro" id="IPR029058">
    <property type="entry name" value="AB_hydrolase_fold"/>
</dbReference>
<dbReference type="Pfam" id="PF00326">
    <property type="entry name" value="Peptidase_S9"/>
    <property type="match status" value="1"/>
</dbReference>
<evidence type="ECO:0000256" key="1">
    <source>
        <dbReference type="SAM" id="MobiDB-lite"/>
    </source>
</evidence>
<dbReference type="EMBL" id="CP023445">
    <property type="protein sequence ID" value="ATE54709.1"/>
    <property type="molecule type" value="Genomic_DNA"/>
</dbReference>
<dbReference type="Pfam" id="PF00930">
    <property type="entry name" value="DPPIV_N"/>
    <property type="match status" value="1"/>
</dbReference>
<protein>
    <submittedName>
        <fullName evidence="4">S9 family peptidase</fullName>
    </submittedName>
</protein>
<feature type="domain" description="Peptidase S9 prolyl oligopeptidase catalytic" evidence="2">
    <location>
        <begin position="493"/>
        <end position="686"/>
    </location>
</feature>
<dbReference type="SUPFAM" id="SSF82171">
    <property type="entry name" value="DPP6 N-terminal domain-like"/>
    <property type="match status" value="1"/>
</dbReference>